<sequence length="1017" mass="112994">MLYLLVLSFYIFHLLGHVSALGQTRCVEFNSSSSNFAVVQGGNAAPILLSEDDWPGVQRAASDFADDIERVTGTRPSLSNSTMSASNASQLIIVGTLGKSALIDQVINATQMDVSSIQGSWEAFMGMTVANPLPGVDSAYVIVGADKRGTIFALYDLSEQFGVSPWYWWADVPPKKHSELFISPSGCAHGSPTVQYRAIFLNDEQPALTNWAFEKFTNGTGAPGTGSPFNRFFYAKLFELLLRLRANYLWPAMWDSAFNVDDTENQPLADMFGVVMGTSHEEPMMRAIPPEWTLFGQGDWNYTTNSDFIYQFWVNGTLRAKPYESVYTIGMRGNGDLPLGETTNVDLLEKIVADQRQILTDVFNGTDVATIPQVWTLYQEVQGYYEDGMRVPDDVALLWADDKLSLNVPKAVKEDQSYFEFSAGATFVVFHFRTNATGREGLVDLVGDPRAYKWIVSSQVPKMYEQLSLLVDRNATRIWVLNVGDLKPYERETEFFINFAYDSSKWTLTNLDTWMTDWAEREFGLDEEDTKTVVDMVFNLTQFNARRKPELLTSTTYSLTNYREADMILNQWDKLLNTSTEMYNKLSKDAQPAFFQLVHHPISASANLNKLLIITGKNNMRASQAFLSTNDLADTAEMLFEKDFEFETDYHSLLDGKWNHMMDQTHIGYFYWQQPMTNALTGIARVQSKKQVLAGVMRAAVEGSMGAWPGDNMNNCGQGYDCPDFTMSLDSFNPMQNTFIDVGAGGPAPFMFNVSSNVSWIQFSDTQGSISVDMPEKRIWVSVDWDQVETGNTSAKITLTPSAEDGPNLTPEMRTASVGFNFIATKMSTSDDFHGFVEGGGAIAFEAAHSVRNTSVDGITWSEIPRIGRTHSGITPWPRTGADGRNFTAGEGPSVEYDFFNFDTKNNNSINVITHVSPSLNANGADRPLGFAVQVDDLSIQSSYFLPPAPAGKLPSVWGDFVKNSIVPVQMTFSGVSPGAHTLKIFMIEPAVVVQRVIIDTGGLKTSYLGPPESIRL</sequence>
<comment type="caution">
    <text evidence="4">The sequence shown here is derived from an EMBL/GenBank/DDBJ whole genome shotgun (WGS) entry which is preliminary data.</text>
</comment>
<dbReference type="SUPFAM" id="SSF55545">
    <property type="entry name" value="beta-N-acetylhexosaminidase-like domain"/>
    <property type="match status" value="1"/>
</dbReference>
<feature type="signal peptide" evidence="2">
    <location>
        <begin position="1"/>
        <end position="20"/>
    </location>
</feature>
<evidence type="ECO:0000256" key="2">
    <source>
        <dbReference type="SAM" id="SignalP"/>
    </source>
</evidence>
<reference evidence="4 5" key="1">
    <citation type="submission" date="2024-01" db="EMBL/GenBank/DDBJ databases">
        <title>A draft genome for the cacao thread blight pathogen Marasmiellus scandens.</title>
        <authorList>
            <person name="Baruah I.K."/>
            <person name="Leung J."/>
            <person name="Bukari Y."/>
            <person name="Amoako-Attah I."/>
            <person name="Meinhardt L.W."/>
            <person name="Bailey B.A."/>
            <person name="Cohen S.P."/>
        </authorList>
    </citation>
    <scope>NUCLEOTIDE SEQUENCE [LARGE SCALE GENOMIC DNA]</scope>
    <source>
        <strain evidence="4 5">GH-19</strain>
    </source>
</reference>
<organism evidence="4 5">
    <name type="scientific">Marasmiellus scandens</name>
    <dbReference type="NCBI Taxonomy" id="2682957"/>
    <lineage>
        <taxon>Eukaryota</taxon>
        <taxon>Fungi</taxon>
        <taxon>Dikarya</taxon>
        <taxon>Basidiomycota</taxon>
        <taxon>Agaricomycotina</taxon>
        <taxon>Agaricomycetes</taxon>
        <taxon>Agaricomycetidae</taxon>
        <taxon>Agaricales</taxon>
        <taxon>Marasmiineae</taxon>
        <taxon>Omphalotaceae</taxon>
        <taxon>Marasmiellus</taxon>
    </lineage>
</organism>
<dbReference type="Pfam" id="PF15979">
    <property type="entry name" value="Glyco_hydro_115"/>
    <property type="match status" value="1"/>
</dbReference>
<keyword evidence="5" id="KW-1185">Reference proteome</keyword>
<feature type="chain" id="PRO_5047326353" description="Gylcosyl hydrolase 115 C-terminal domain-containing protein" evidence="2">
    <location>
        <begin position="21"/>
        <end position="1017"/>
    </location>
</feature>
<keyword evidence="1" id="KW-0378">Hydrolase</keyword>
<evidence type="ECO:0000313" key="4">
    <source>
        <dbReference type="EMBL" id="KAK7447067.1"/>
    </source>
</evidence>
<gene>
    <name evidence="4" type="ORF">VKT23_014279</name>
</gene>
<dbReference type="Gene3D" id="3.20.20.520">
    <property type="entry name" value="Glycosyl hydrolase family 115"/>
    <property type="match status" value="1"/>
</dbReference>
<proteinExistence type="predicted"/>
<dbReference type="InterPro" id="IPR031924">
    <property type="entry name" value="GH115"/>
</dbReference>
<dbReference type="InterPro" id="IPR041437">
    <property type="entry name" value="GH115_C"/>
</dbReference>
<name>A0ABR1J1C2_9AGAR</name>
<dbReference type="Gene3D" id="1.20.58.2150">
    <property type="match status" value="1"/>
</dbReference>
<dbReference type="Gene3D" id="2.60.120.1620">
    <property type="match status" value="1"/>
</dbReference>
<dbReference type="InterPro" id="IPR042301">
    <property type="entry name" value="GH115_sf"/>
</dbReference>
<feature type="domain" description="Gylcosyl hydrolase 115 C-terminal" evidence="3">
    <location>
        <begin position="835"/>
        <end position="1013"/>
    </location>
</feature>
<keyword evidence="2" id="KW-0732">Signal</keyword>
<evidence type="ECO:0000256" key="1">
    <source>
        <dbReference type="ARBA" id="ARBA00022801"/>
    </source>
</evidence>
<protein>
    <recommendedName>
        <fullName evidence="3">Gylcosyl hydrolase 115 C-terminal domain-containing protein</fullName>
    </recommendedName>
</protein>
<dbReference type="Gene3D" id="3.30.379.10">
    <property type="entry name" value="Chitobiase/beta-hexosaminidase domain 2-like"/>
    <property type="match status" value="1"/>
</dbReference>
<dbReference type="InterPro" id="IPR029018">
    <property type="entry name" value="Hex-like_dom2"/>
</dbReference>
<dbReference type="Pfam" id="PF17829">
    <property type="entry name" value="GH115_C"/>
    <property type="match status" value="1"/>
</dbReference>
<evidence type="ECO:0000259" key="3">
    <source>
        <dbReference type="Pfam" id="PF17829"/>
    </source>
</evidence>
<dbReference type="EMBL" id="JBANRG010000042">
    <property type="protein sequence ID" value="KAK7447067.1"/>
    <property type="molecule type" value="Genomic_DNA"/>
</dbReference>
<accession>A0ABR1J1C2</accession>
<dbReference type="Proteomes" id="UP001498398">
    <property type="component" value="Unassembled WGS sequence"/>
</dbReference>
<evidence type="ECO:0000313" key="5">
    <source>
        <dbReference type="Proteomes" id="UP001498398"/>
    </source>
</evidence>
<dbReference type="PANTHER" id="PTHR37842:SF2">
    <property type="entry name" value="GYLCOSYL HYDROLASE 115 C-TERMINAL DOMAIN-CONTAINING PROTEIN"/>
    <property type="match status" value="1"/>
</dbReference>
<dbReference type="PANTHER" id="PTHR37842">
    <property type="match status" value="1"/>
</dbReference>